<feature type="modified residue" description="4-aspartylphosphate" evidence="6">
    <location>
        <position position="115"/>
    </location>
</feature>
<dbReference type="AlphaFoldDB" id="L0DQY4"/>
<dbReference type="InterPro" id="IPR025662">
    <property type="entry name" value="Sigma_54_int_dom_ATP-bd_1"/>
</dbReference>
<sequence length="511" mass="56115">MRRGCVWFIINGSSSLLVGVIMGGWSPLVGRKGAISPILFSSSSVDIEESQQERAAGYPLMNLTWSVLVIDDEPGIRQSLRLCLEPDGARVLGVGTASGALEALDRGRFDVVFLDLWLQADSGLAILPEILRRQAGIGVIVITAFATFESAVEAMKLGAVDYLPKPFTPEQVRTAARRVVTADILKRQLHELRDRLDEAEGESRFETRSPAYAAFLETTRRAAASDAVILLRGESGTGKTVLARWIRSQSRRADGPFVTVHCPLLSSDLMSSVLFGHRRGAFTGAVADAVGKVEEAQGGTLFLDEIGDLGPDAQTRLLRFLNDRTYERLGESTDRKADVRLITATNRLLEEEVKAGRFREDLLFRLNVIGLRVPALRERPEDLPAMAGHYLRFFGQRQGRPHLTFSPECEASIAAYPWPGNLRELRNAIERAVILAPSSVLESADLGLDSAVLQDGGRRRIELGGDVPLEDLEREHIARVVARAPSFEAAAKVLGIDVTTLQRKRKRYGLS</sequence>
<feature type="transmembrane region" description="Helical" evidence="8">
    <location>
        <begin position="7"/>
        <end position="28"/>
    </location>
</feature>
<feature type="coiled-coil region" evidence="7">
    <location>
        <begin position="182"/>
        <end position="209"/>
    </location>
</feature>
<dbReference type="InterPro" id="IPR025943">
    <property type="entry name" value="Sigma_54_int_dom_ATP-bd_2"/>
</dbReference>
<keyword evidence="8" id="KW-0812">Transmembrane</keyword>
<dbReference type="Gene3D" id="3.40.50.300">
    <property type="entry name" value="P-loop containing nucleotide triphosphate hydrolases"/>
    <property type="match status" value="1"/>
</dbReference>
<dbReference type="HOGENOM" id="CLU_000445_0_6_0"/>
<dbReference type="InterPro" id="IPR002197">
    <property type="entry name" value="HTH_Fis"/>
</dbReference>
<dbReference type="PROSITE" id="PS00676">
    <property type="entry name" value="SIGMA54_INTERACT_2"/>
    <property type="match status" value="1"/>
</dbReference>
<dbReference type="SUPFAM" id="SSF46689">
    <property type="entry name" value="Homeodomain-like"/>
    <property type="match status" value="1"/>
</dbReference>
<dbReference type="PROSITE" id="PS50110">
    <property type="entry name" value="RESPONSE_REGULATORY"/>
    <property type="match status" value="1"/>
</dbReference>
<reference evidence="11 12" key="1">
    <citation type="submission" date="2012-02" db="EMBL/GenBank/DDBJ databases">
        <title>Complete sequence of chromosome of Singulisphaera acidiphila DSM 18658.</title>
        <authorList>
            <consortium name="US DOE Joint Genome Institute (JGI-PGF)"/>
            <person name="Lucas S."/>
            <person name="Copeland A."/>
            <person name="Lapidus A."/>
            <person name="Glavina del Rio T."/>
            <person name="Dalin E."/>
            <person name="Tice H."/>
            <person name="Bruce D."/>
            <person name="Goodwin L."/>
            <person name="Pitluck S."/>
            <person name="Peters L."/>
            <person name="Ovchinnikova G."/>
            <person name="Chertkov O."/>
            <person name="Kyrpides N."/>
            <person name="Mavromatis K."/>
            <person name="Ivanova N."/>
            <person name="Brettin T."/>
            <person name="Detter J.C."/>
            <person name="Han C."/>
            <person name="Larimer F."/>
            <person name="Land M."/>
            <person name="Hauser L."/>
            <person name="Markowitz V."/>
            <person name="Cheng J.-F."/>
            <person name="Hugenholtz P."/>
            <person name="Woyke T."/>
            <person name="Wu D."/>
            <person name="Tindall B."/>
            <person name="Pomrenke H."/>
            <person name="Brambilla E."/>
            <person name="Klenk H.-P."/>
            <person name="Eisen J.A."/>
        </authorList>
    </citation>
    <scope>NUCLEOTIDE SEQUENCE [LARGE SCALE GENOMIC DNA]</scope>
    <source>
        <strain evidence="12">ATCC BAA-1392 / DSM 18658 / VKM B-2454 / MOB10</strain>
    </source>
</reference>
<evidence type="ECO:0000256" key="7">
    <source>
        <dbReference type="SAM" id="Coils"/>
    </source>
</evidence>
<dbReference type="InterPro" id="IPR002078">
    <property type="entry name" value="Sigma_54_int"/>
</dbReference>
<keyword evidence="7" id="KW-0175">Coiled coil</keyword>
<evidence type="ECO:0000256" key="2">
    <source>
        <dbReference type="ARBA" id="ARBA00022840"/>
    </source>
</evidence>
<keyword evidence="3" id="KW-0805">Transcription regulation</keyword>
<keyword evidence="12" id="KW-1185">Reference proteome</keyword>
<dbReference type="SUPFAM" id="SSF52540">
    <property type="entry name" value="P-loop containing nucleoside triphosphate hydrolases"/>
    <property type="match status" value="1"/>
</dbReference>
<dbReference type="PANTHER" id="PTHR32071">
    <property type="entry name" value="TRANSCRIPTIONAL REGULATORY PROTEIN"/>
    <property type="match status" value="1"/>
</dbReference>
<dbReference type="PROSITE" id="PS00675">
    <property type="entry name" value="SIGMA54_INTERACT_1"/>
    <property type="match status" value="1"/>
</dbReference>
<evidence type="ECO:0000256" key="4">
    <source>
        <dbReference type="ARBA" id="ARBA00023125"/>
    </source>
</evidence>
<evidence type="ECO:0000256" key="5">
    <source>
        <dbReference type="ARBA" id="ARBA00023163"/>
    </source>
</evidence>
<dbReference type="EMBL" id="CP003364">
    <property type="protein sequence ID" value="AGA30826.1"/>
    <property type="molecule type" value="Genomic_DNA"/>
</dbReference>
<dbReference type="SUPFAM" id="SSF52172">
    <property type="entry name" value="CheY-like"/>
    <property type="match status" value="1"/>
</dbReference>
<evidence type="ECO:0000256" key="8">
    <source>
        <dbReference type="SAM" id="Phobius"/>
    </source>
</evidence>
<dbReference type="GO" id="GO:0005524">
    <property type="term" value="F:ATP binding"/>
    <property type="evidence" value="ECO:0007669"/>
    <property type="project" value="UniProtKB-KW"/>
</dbReference>
<dbReference type="InterPro" id="IPR011006">
    <property type="entry name" value="CheY-like_superfamily"/>
</dbReference>
<dbReference type="CDD" id="cd00009">
    <property type="entry name" value="AAA"/>
    <property type="match status" value="1"/>
</dbReference>
<dbReference type="SMART" id="SM00382">
    <property type="entry name" value="AAA"/>
    <property type="match status" value="1"/>
</dbReference>
<dbReference type="Pfam" id="PF00072">
    <property type="entry name" value="Response_reg"/>
    <property type="match status" value="1"/>
</dbReference>
<keyword evidence="5" id="KW-0804">Transcription</keyword>
<dbReference type="Pfam" id="PF25601">
    <property type="entry name" value="AAA_lid_14"/>
    <property type="match status" value="1"/>
</dbReference>
<accession>L0DQY4</accession>
<keyword evidence="8" id="KW-1133">Transmembrane helix</keyword>
<dbReference type="FunFam" id="3.40.50.300:FF:000006">
    <property type="entry name" value="DNA-binding transcriptional regulator NtrC"/>
    <property type="match status" value="1"/>
</dbReference>
<dbReference type="InterPro" id="IPR009057">
    <property type="entry name" value="Homeodomain-like_sf"/>
</dbReference>
<dbReference type="Gene3D" id="1.10.8.60">
    <property type="match status" value="1"/>
</dbReference>
<keyword evidence="4 11" id="KW-0238">DNA-binding</keyword>
<dbReference type="PROSITE" id="PS50045">
    <property type="entry name" value="SIGMA54_INTERACT_4"/>
    <property type="match status" value="1"/>
</dbReference>
<dbReference type="PROSITE" id="PS00688">
    <property type="entry name" value="SIGMA54_INTERACT_3"/>
    <property type="match status" value="1"/>
</dbReference>
<dbReference type="GO" id="GO:0000160">
    <property type="term" value="P:phosphorelay signal transduction system"/>
    <property type="evidence" value="ECO:0007669"/>
    <property type="project" value="InterPro"/>
</dbReference>
<dbReference type="eggNOG" id="COG2204">
    <property type="taxonomic scope" value="Bacteria"/>
</dbReference>
<evidence type="ECO:0000256" key="1">
    <source>
        <dbReference type="ARBA" id="ARBA00022741"/>
    </source>
</evidence>
<evidence type="ECO:0000259" key="9">
    <source>
        <dbReference type="PROSITE" id="PS50045"/>
    </source>
</evidence>
<evidence type="ECO:0000313" key="12">
    <source>
        <dbReference type="Proteomes" id="UP000010798"/>
    </source>
</evidence>
<dbReference type="Pfam" id="PF02954">
    <property type="entry name" value="HTH_8"/>
    <property type="match status" value="1"/>
</dbReference>
<keyword evidence="1" id="KW-0547">Nucleotide-binding</keyword>
<organism evidence="11 12">
    <name type="scientific">Singulisphaera acidiphila (strain ATCC BAA-1392 / DSM 18658 / VKM B-2454 / MOB10)</name>
    <dbReference type="NCBI Taxonomy" id="886293"/>
    <lineage>
        <taxon>Bacteria</taxon>
        <taxon>Pseudomonadati</taxon>
        <taxon>Planctomycetota</taxon>
        <taxon>Planctomycetia</taxon>
        <taxon>Isosphaerales</taxon>
        <taxon>Isosphaeraceae</taxon>
        <taxon>Singulisphaera</taxon>
    </lineage>
</organism>
<gene>
    <name evidence="11" type="ordered locus">Sinac_6756</name>
</gene>
<dbReference type="PANTHER" id="PTHR32071:SF117">
    <property type="entry name" value="PTS-DEPENDENT DIHYDROXYACETONE KINASE OPERON REGULATORY PROTEIN-RELATED"/>
    <property type="match status" value="1"/>
</dbReference>
<keyword evidence="8" id="KW-0472">Membrane</keyword>
<evidence type="ECO:0000259" key="10">
    <source>
        <dbReference type="PROSITE" id="PS50110"/>
    </source>
</evidence>
<dbReference type="InterPro" id="IPR001789">
    <property type="entry name" value="Sig_transdc_resp-reg_receiver"/>
</dbReference>
<feature type="domain" description="Response regulatory" evidence="10">
    <location>
        <begin position="66"/>
        <end position="180"/>
    </location>
</feature>
<evidence type="ECO:0000313" key="11">
    <source>
        <dbReference type="EMBL" id="AGA30826.1"/>
    </source>
</evidence>
<dbReference type="InterPro" id="IPR003593">
    <property type="entry name" value="AAA+_ATPase"/>
</dbReference>
<dbReference type="GO" id="GO:0006355">
    <property type="term" value="P:regulation of DNA-templated transcription"/>
    <property type="evidence" value="ECO:0007669"/>
    <property type="project" value="InterPro"/>
</dbReference>
<name>L0DQY4_SINAD</name>
<proteinExistence type="predicted"/>
<dbReference type="KEGG" id="saci:Sinac_6756"/>
<evidence type="ECO:0000256" key="6">
    <source>
        <dbReference type="PROSITE-ProRule" id="PRU00169"/>
    </source>
</evidence>
<protein>
    <submittedName>
        <fullName evidence="11">Response regulator with CheY-like receiver, AAA-type ATPase, and DNA-binding domains</fullName>
    </submittedName>
</protein>
<keyword evidence="6" id="KW-0597">Phosphoprotein</keyword>
<dbReference type="GO" id="GO:0043565">
    <property type="term" value="F:sequence-specific DNA binding"/>
    <property type="evidence" value="ECO:0007669"/>
    <property type="project" value="InterPro"/>
</dbReference>
<dbReference type="InterPro" id="IPR027417">
    <property type="entry name" value="P-loop_NTPase"/>
</dbReference>
<dbReference type="InterPro" id="IPR058031">
    <property type="entry name" value="AAA_lid_NorR"/>
</dbReference>
<dbReference type="STRING" id="886293.Sinac_6756"/>
<dbReference type="Pfam" id="PF00158">
    <property type="entry name" value="Sigma54_activat"/>
    <property type="match status" value="1"/>
</dbReference>
<dbReference type="Proteomes" id="UP000010798">
    <property type="component" value="Chromosome"/>
</dbReference>
<dbReference type="Gene3D" id="1.10.10.60">
    <property type="entry name" value="Homeodomain-like"/>
    <property type="match status" value="1"/>
</dbReference>
<feature type="domain" description="Sigma-54 factor interaction" evidence="9">
    <location>
        <begin position="205"/>
        <end position="434"/>
    </location>
</feature>
<evidence type="ECO:0000256" key="3">
    <source>
        <dbReference type="ARBA" id="ARBA00023015"/>
    </source>
</evidence>
<keyword evidence="2" id="KW-0067">ATP-binding</keyword>
<dbReference type="Gene3D" id="3.40.50.2300">
    <property type="match status" value="1"/>
</dbReference>
<dbReference type="SMART" id="SM00448">
    <property type="entry name" value="REC"/>
    <property type="match status" value="1"/>
</dbReference>
<dbReference type="InterPro" id="IPR025944">
    <property type="entry name" value="Sigma_54_int_dom_CS"/>
</dbReference>